<name>A0ABQ5R3E8_9ACTN</name>
<dbReference type="RefSeq" id="WP_281901790.1">
    <property type="nucleotide sequence ID" value="NZ_BSDI01000040.1"/>
</dbReference>
<dbReference type="EMBL" id="BSDI01000040">
    <property type="protein sequence ID" value="GLI01073.1"/>
    <property type="molecule type" value="Genomic_DNA"/>
</dbReference>
<keyword evidence="2" id="KW-1185">Reference proteome</keyword>
<evidence type="ECO:0008006" key="3">
    <source>
        <dbReference type="Google" id="ProtNLM"/>
    </source>
</evidence>
<reference evidence="1" key="1">
    <citation type="submission" date="2022-12" db="EMBL/GenBank/DDBJ databases">
        <title>New Phytohabitans aurantiacus sp. RD004123 nov., an actinomycete isolated from soil.</title>
        <authorList>
            <person name="Triningsih D.W."/>
            <person name="Harunari E."/>
            <person name="Igarashi Y."/>
        </authorList>
    </citation>
    <scope>NUCLEOTIDE SEQUENCE</scope>
    <source>
        <strain evidence="1">RD004123</strain>
    </source>
</reference>
<protein>
    <recommendedName>
        <fullName evidence="3">Roadblock/LAMTOR2 domain-containing protein</fullName>
    </recommendedName>
</protein>
<gene>
    <name evidence="1" type="ORF">Pa4123_63490</name>
</gene>
<sequence>MSGIDDCLVQAMAIPGAIGTGLVDYSSGFALGTAGRAPAEDPDGAWAGASEVVNTAVNRAPFASTRPGDRVEDIIVTTLGGYHIFRQVHTQFDSRLVLYLWLDRSVANLAIARRKLQLLADNLVAASAAVPAPASGAGR</sequence>
<accession>A0ABQ5R3E8</accession>
<proteinExistence type="predicted"/>
<evidence type="ECO:0000313" key="1">
    <source>
        <dbReference type="EMBL" id="GLI01073.1"/>
    </source>
</evidence>
<dbReference type="Proteomes" id="UP001144280">
    <property type="component" value="Unassembled WGS sequence"/>
</dbReference>
<organism evidence="1 2">
    <name type="scientific">Phytohabitans aurantiacus</name>
    <dbReference type="NCBI Taxonomy" id="3016789"/>
    <lineage>
        <taxon>Bacteria</taxon>
        <taxon>Bacillati</taxon>
        <taxon>Actinomycetota</taxon>
        <taxon>Actinomycetes</taxon>
        <taxon>Micromonosporales</taxon>
        <taxon>Micromonosporaceae</taxon>
    </lineage>
</organism>
<evidence type="ECO:0000313" key="2">
    <source>
        <dbReference type="Proteomes" id="UP001144280"/>
    </source>
</evidence>
<comment type="caution">
    <text evidence="1">The sequence shown here is derived from an EMBL/GenBank/DDBJ whole genome shotgun (WGS) entry which is preliminary data.</text>
</comment>